<dbReference type="RefSeq" id="WP_285723651.1">
    <property type="nucleotide sequence ID" value="NZ_BSDD01000002.1"/>
</dbReference>
<evidence type="ECO:0000313" key="9">
    <source>
        <dbReference type="Proteomes" id="UP001165089"/>
    </source>
</evidence>
<dbReference type="PANTHER" id="PTHR32322:SF2">
    <property type="entry name" value="EAMA DOMAIN-CONTAINING PROTEIN"/>
    <property type="match status" value="1"/>
</dbReference>
<evidence type="ECO:0000256" key="6">
    <source>
        <dbReference type="SAM" id="Phobius"/>
    </source>
</evidence>
<comment type="subcellular location">
    <subcellularLocation>
        <location evidence="1">Membrane</location>
        <topology evidence="1">Multi-pass membrane protein</topology>
    </subcellularLocation>
</comment>
<evidence type="ECO:0000256" key="1">
    <source>
        <dbReference type="ARBA" id="ARBA00004141"/>
    </source>
</evidence>
<keyword evidence="9" id="KW-1185">Reference proteome</keyword>
<feature type="transmembrane region" description="Helical" evidence="6">
    <location>
        <begin position="172"/>
        <end position="193"/>
    </location>
</feature>
<feature type="domain" description="EamA" evidence="7">
    <location>
        <begin position="143"/>
        <end position="277"/>
    </location>
</feature>
<dbReference type="InterPro" id="IPR050638">
    <property type="entry name" value="AA-Vitamin_Transporters"/>
</dbReference>
<evidence type="ECO:0000256" key="5">
    <source>
        <dbReference type="ARBA" id="ARBA00023136"/>
    </source>
</evidence>
<reference evidence="8 9" key="1">
    <citation type="journal article" date="2023" name="Antonie Van Leeuwenhoek">
        <title>Mesoterricola silvestris gen. nov., sp. nov., Mesoterricola sediminis sp. nov., Geothrix oryzae sp. nov., Geothrix edaphica sp. nov., Geothrix rubra sp. nov., and Geothrix limicola sp. nov., six novel members of Acidobacteriota isolated from soils.</title>
        <authorList>
            <person name="Itoh H."/>
            <person name="Sugisawa Y."/>
            <person name="Mise K."/>
            <person name="Xu Z."/>
            <person name="Kuniyasu M."/>
            <person name="Ushijima N."/>
            <person name="Kawano K."/>
            <person name="Kobayashi E."/>
            <person name="Shiratori Y."/>
            <person name="Masuda Y."/>
            <person name="Senoo K."/>
        </authorList>
    </citation>
    <scope>NUCLEOTIDE SEQUENCE [LARGE SCALE GENOMIC DNA]</scope>
    <source>
        <strain evidence="8 9">Red803</strain>
    </source>
</reference>
<evidence type="ECO:0000256" key="4">
    <source>
        <dbReference type="ARBA" id="ARBA00022989"/>
    </source>
</evidence>
<feature type="transmembrane region" description="Helical" evidence="6">
    <location>
        <begin position="89"/>
        <end position="106"/>
    </location>
</feature>
<feature type="transmembrane region" description="Helical" evidence="6">
    <location>
        <begin position="63"/>
        <end position="83"/>
    </location>
</feature>
<gene>
    <name evidence="8" type="primary">yedA</name>
    <name evidence="8" type="ORF">GETHPA_11690</name>
</gene>
<feature type="transmembrane region" description="Helical" evidence="6">
    <location>
        <begin position="239"/>
        <end position="255"/>
    </location>
</feature>
<accession>A0ABQ5Q5G2</accession>
<evidence type="ECO:0000313" key="8">
    <source>
        <dbReference type="EMBL" id="GLH69636.1"/>
    </source>
</evidence>
<keyword evidence="3 6" id="KW-0812">Transmembrane</keyword>
<feature type="domain" description="EamA" evidence="7">
    <location>
        <begin position="2"/>
        <end position="132"/>
    </location>
</feature>
<name>A0ABQ5Q5G2_9BACT</name>
<evidence type="ECO:0000256" key="3">
    <source>
        <dbReference type="ARBA" id="ARBA00022692"/>
    </source>
</evidence>
<feature type="transmembrane region" description="Helical" evidence="6">
    <location>
        <begin position="118"/>
        <end position="136"/>
    </location>
</feature>
<keyword evidence="4 6" id="KW-1133">Transmembrane helix</keyword>
<dbReference type="Pfam" id="PF00892">
    <property type="entry name" value="EamA"/>
    <property type="match status" value="2"/>
</dbReference>
<dbReference type="Proteomes" id="UP001165089">
    <property type="component" value="Unassembled WGS sequence"/>
</dbReference>
<organism evidence="8 9">
    <name type="scientific">Geothrix rubra</name>
    <dbReference type="NCBI Taxonomy" id="2927977"/>
    <lineage>
        <taxon>Bacteria</taxon>
        <taxon>Pseudomonadati</taxon>
        <taxon>Acidobacteriota</taxon>
        <taxon>Holophagae</taxon>
        <taxon>Holophagales</taxon>
        <taxon>Holophagaceae</taxon>
        <taxon>Geothrix</taxon>
    </lineage>
</organism>
<feature type="transmembrane region" description="Helical" evidence="6">
    <location>
        <begin position="205"/>
        <end position="227"/>
    </location>
</feature>
<comment type="similarity">
    <text evidence="2">Belongs to the EamA transporter family.</text>
</comment>
<comment type="caution">
    <text evidence="8">The sequence shown here is derived from an EMBL/GenBank/DDBJ whole genome shotgun (WGS) entry which is preliminary data.</text>
</comment>
<keyword evidence="5 6" id="KW-0472">Membrane</keyword>
<feature type="transmembrane region" description="Helical" evidence="6">
    <location>
        <begin position="261"/>
        <end position="279"/>
    </location>
</feature>
<proteinExistence type="inferred from homology"/>
<dbReference type="EMBL" id="BSDD01000002">
    <property type="protein sequence ID" value="GLH69636.1"/>
    <property type="molecule type" value="Genomic_DNA"/>
</dbReference>
<dbReference type="InterPro" id="IPR037185">
    <property type="entry name" value="EmrE-like"/>
</dbReference>
<evidence type="ECO:0000256" key="2">
    <source>
        <dbReference type="ARBA" id="ARBA00007362"/>
    </source>
</evidence>
<dbReference type="SUPFAM" id="SSF103481">
    <property type="entry name" value="Multidrug resistance efflux transporter EmrE"/>
    <property type="match status" value="2"/>
</dbReference>
<sequence length="293" mass="30730">MMGWLAYFTVALVWGSTYFAIAVGVESFTPYGLVAVRFTLASVLALGLGRLRREPWPPAREVGHIVFVGALLLGVSNAMVSWAELTVPSGVTAVLAALVPLWLAFFSMGKEPLGPKGWAGLGLGLAGVVVLVWPAGTLRIDPRGLVVMILGSVIWSWGTLHGKRFVHGGGLLTNGGLQMATAAVMGWAVAPLTGGYLRAPLRPQAVLAAGYLALFGSVLAYSAYIYLAKAWPPAKMGTYAYLNPLVAVLLGTLVLKEPFGVRGLVGMLIILSAVALVQLRPAAALPDSQPEVS</sequence>
<feature type="transmembrane region" description="Helical" evidence="6">
    <location>
        <begin position="142"/>
        <end position="160"/>
    </location>
</feature>
<feature type="transmembrane region" description="Helical" evidence="6">
    <location>
        <begin position="32"/>
        <end position="51"/>
    </location>
</feature>
<dbReference type="PANTHER" id="PTHR32322">
    <property type="entry name" value="INNER MEMBRANE TRANSPORTER"/>
    <property type="match status" value="1"/>
</dbReference>
<dbReference type="InterPro" id="IPR000620">
    <property type="entry name" value="EamA_dom"/>
</dbReference>
<evidence type="ECO:0000259" key="7">
    <source>
        <dbReference type="Pfam" id="PF00892"/>
    </source>
</evidence>
<protein>
    <submittedName>
        <fullName evidence="8">Inner membrane transporter YedA</fullName>
    </submittedName>
</protein>